<protein>
    <submittedName>
        <fullName evidence="1">Cysteine-rich CWC family protein</fullName>
    </submittedName>
</protein>
<comment type="caution">
    <text evidence="1">The sequence shown here is derived from an EMBL/GenBank/DDBJ whole genome shotgun (WGS) entry which is preliminary data.</text>
</comment>
<evidence type="ECO:0000313" key="1">
    <source>
        <dbReference type="EMBL" id="MEA1604517.1"/>
    </source>
</evidence>
<dbReference type="EMBL" id="JAYEET010000001">
    <property type="protein sequence ID" value="MEA1604517.1"/>
    <property type="molecule type" value="Genomic_DNA"/>
</dbReference>
<dbReference type="Proteomes" id="UP001292571">
    <property type="component" value="Unassembled WGS sequence"/>
</dbReference>
<proteinExistence type="predicted"/>
<evidence type="ECO:0000313" key="2">
    <source>
        <dbReference type="Proteomes" id="UP001292571"/>
    </source>
</evidence>
<organism evidence="1 2">
    <name type="scientific">Pseudomonas spirodelae</name>
    <dbReference type="NCBI Taxonomy" id="3101751"/>
    <lineage>
        <taxon>Bacteria</taxon>
        <taxon>Pseudomonadati</taxon>
        <taxon>Pseudomonadota</taxon>
        <taxon>Gammaproteobacteria</taxon>
        <taxon>Pseudomonadales</taxon>
        <taxon>Pseudomonadaceae</taxon>
        <taxon>Pseudomonas</taxon>
    </lineage>
</organism>
<reference evidence="1 2" key="1">
    <citation type="submission" date="2023-12" db="EMBL/GenBank/DDBJ databases">
        <title>Pseudomonas sp. T5W1.</title>
        <authorList>
            <person name="Maltman C."/>
        </authorList>
    </citation>
    <scope>NUCLEOTIDE SEQUENCE [LARGE SCALE GENOMIC DNA]</scope>
    <source>
        <strain evidence="1 2">T5W1</strain>
    </source>
</reference>
<dbReference type="Pfam" id="PF14375">
    <property type="entry name" value="Cys_rich_CWC"/>
    <property type="match status" value="1"/>
</dbReference>
<dbReference type="InterPro" id="IPR032720">
    <property type="entry name" value="Cys_rich_CWC"/>
</dbReference>
<dbReference type="RefSeq" id="WP_322947894.1">
    <property type="nucleotide sequence ID" value="NZ_JAYEET010000001.1"/>
</dbReference>
<gene>
    <name evidence="1" type="ORF">SOP97_01605</name>
</gene>
<accession>A0ABU5P4E5</accession>
<sequence>MSDAPSHCPCCGQLNQCAQAASASPVTHCWCFSVKVDAQQLANVPAELRNRSCLCPRCAQGLPPDSPPATN</sequence>
<name>A0ABU5P4E5_9PSED</name>
<keyword evidence="2" id="KW-1185">Reference proteome</keyword>